<evidence type="ECO:0000313" key="1">
    <source>
        <dbReference type="EMBL" id="DAF53370.1"/>
    </source>
</evidence>
<protein>
    <submittedName>
        <fullName evidence="1">Uncharacterized protein</fullName>
    </submittedName>
</protein>
<reference evidence="1" key="1">
    <citation type="journal article" date="2021" name="Proc. Natl. Acad. Sci. U.S.A.">
        <title>A Catalog of Tens of Thousands of Viruses from Human Metagenomes Reveals Hidden Associations with Chronic Diseases.</title>
        <authorList>
            <person name="Tisza M.J."/>
            <person name="Buck C.B."/>
        </authorList>
    </citation>
    <scope>NUCLEOTIDE SEQUENCE</scope>
    <source>
        <strain evidence="1">CtkyE7</strain>
    </source>
</reference>
<proteinExistence type="predicted"/>
<dbReference type="EMBL" id="BK032652">
    <property type="protein sequence ID" value="DAF53370.1"/>
    <property type="molecule type" value="Genomic_DNA"/>
</dbReference>
<accession>A0A8S5SS14</accession>
<organism evidence="1">
    <name type="scientific">Siphoviridae sp. ctkyE7</name>
    <dbReference type="NCBI Taxonomy" id="2827926"/>
    <lineage>
        <taxon>Viruses</taxon>
        <taxon>Duplodnaviria</taxon>
        <taxon>Heunggongvirae</taxon>
        <taxon>Uroviricota</taxon>
        <taxon>Caudoviricetes</taxon>
    </lineage>
</organism>
<sequence length="42" mass="5094">MNFTLTPPFFRKFNILNFICQAHKTFSCKKVYCTIQYVKERS</sequence>
<name>A0A8S5SS14_9CAUD</name>